<dbReference type="Proteomes" id="UP001164929">
    <property type="component" value="Chromosome 5"/>
</dbReference>
<reference evidence="1" key="1">
    <citation type="journal article" date="2023" name="Mol. Ecol. Resour.">
        <title>Chromosome-level genome assembly of a triploid poplar Populus alba 'Berolinensis'.</title>
        <authorList>
            <person name="Chen S."/>
            <person name="Yu Y."/>
            <person name="Wang X."/>
            <person name="Wang S."/>
            <person name="Zhang T."/>
            <person name="Zhou Y."/>
            <person name="He R."/>
            <person name="Meng N."/>
            <person name="Wang Y."/>
            <person name="Liu W."/>
            <person name="Liu Z."/>
            <person name="Liu J."/>
            <person name="Guo Q."/>
            <person name="Huang H."/>
            <person name="Sederoff R.R."/>
            <person name="Wang G."/>
            <person name="Qu G."/>
            <person name="Chen S."/>
        </authorList>
    </citation>
    <scope>NUCLEOTIDE SEQUENCE</scope>
    <source>
        <strain evidence="1">SC-2020</strain>
    </source>
</reference>
<evidence type="ECO:0000313" key="1">
    <source>
        <dbReference type="EMBL" id="KAJ6998266.1"/>
    </source>
</evidence>
<feature type="non-terminal residue" evidence="1">
    <location>
        <position position="78"/>
    </location>
</feature>
<keyword evidence="2" id="KW-1185">Reference proteome</keyword>
<sequence length="78" mass="8979">MHYWTLGRTPRKPHYLMAPEIPLVLLPVSLKLSSLHVLQMLDKLCMVTRRMNVGFTNSGPLSFTSLSVESFAFVKWCR</sequence>
<proteinExistence type="predicted"/>
<evidence type="ECO:0000313" key="2">
    <source>
        <dbReference type="Proteomes" id="UP001164929"/>
    </source>
</evidence>
<protein>
    <submittedName>
        <fullName evidence="1">Uncharacterized protein</fullName>
    </submittedName>
</protein>
<organism evidence="1 2">
    <name type="scientific">Populus alba x Populus x berolinensis</name>
    <dbReference type="NCBI Taxonomy" id="444605"/>
    <lineage>
        <taxon>Eukaryota</taxon>
        <taxon>Viridiplantae</taxon>
        <taxon>Streptophyta</taxon>
        <taxon>Embryophyta</taxon>
        <taxon>Tracheophyta</taxon>
        <taxon>Spermatophyta</taxon>
        <taxon>Magnoliopsida</taxon>
        <taxon>eudicotyledons</taxon>
        <taxon>Gunneridae</taxon>
        <taxon>Pentapetalae</taxon>
        <taxon>rosids</taxon>
        <taxon>fabids</taxon>
        <taxon>Malpighiales</taxon>
        <taxon>Salicaceae</taxon>
        <taxon>Saliceae</taxon>
        <taxon>Populus</taxon>
    </lineage>
</organism>
<comment type="caution">
    <text evidence="1">The sequence shown here is derived from an EMBL/GenBank/DDBJ whole genome shotgun (WGS) entry which is preliminary data.</text>
</comment>
<accession>A0AAD6W4F8</accession>
<name>A0AAD6W4F8_9ROSI</name>
<dbReference type="AlphaFoldDB" id="A0AAD6W4F8"/>
<gene>
    <name evidence="1" type="ORF">NC653_014456</name>
</gene>
<dbReference type="EMBL" id="JAQIZT010000005">
    <property type="protein sequence ID" value="KAJ6998266.1"/>
    <property type="molecule type" value="Genomic_DNA"/>
</dbReference>